<dbReference type="PANTHER" id="PTHR32278">
    <property type="entry name" value="F-BOX DOMAIN-CONTAINING PROTEIN"/>
    <property type="match status" value="1"/>
</dbReference>
<keyword evidence="2" id="KW-1185">Reference proteome</keyword>
<evidence type="ECO:0000313" key="2">
    <source>
        <dbReference type="Proteomes" id="UP000250235"/>
    </source>
</evidence>
<dbReference type="AlphaFoldDB" id="A0A2Z7CH97"/>
<accession>A0A2Z7CH97</accession>
<evidence type="ECO:0000313" key="1">
    <source>
        <dbReference type="EMBL" id="KZV46308.1"/>
    </source>
</evidence>
<dbReference type="PANTHER" id="PTHR32278:SF130">
    <property type="entry name" value="F-BOX DOMAIN-CONTAINING PROTEIN"/>
    <property type="match status" value="1"/>
</dbReference>
<dbReference type="OrthoDB" id="912426at2759"/>
<dbReference type="Proteomes" id="UP000250235">
    <property type="component" value="Unassembled WGS sequence"/>
</dbReference>
<dbReference type="Pfam" id="PF14299">
    <property type="entry name" value="PP2"/>
    <property type="match status" value="1"/>
</dbReference>
<protein>
    <submittedName>
        <fullName evidence="1">Uncharacterized protein</fullName>
    </submittedName>
</protein>
<dbReference type="EMBL" id="KQ995680">
    <property type="protein sequence ID" value="KZV46308.1"/>
    <property type="molecule type" value="Genomic_DNA"/>
</dbReference>
<gene>
    <name evidence="1" type="ORF">F511_19794</name>
</gene>
<sequence length="266" mass="30400">MSENYDNWERLVGAVMLKEKLRRIALRPSMDSISIISSASSSFRSAPFSFSRAFEFPAQAVLEPKYQETMAISESPRFYVDQRSGKNCYLVGARELQISSVEDSQSWKWTTQPDSSSERLLEVGELQAVLWLDIRCKIPSQILPQRKTYAAHLLFNLAKNCKGLESAKAVVRFINDEPEKDAEKRARVVHFEPSENLRDDGWMELELGSFYVGQGENGEVEARLFEKSWKFLKRGLIVGGIEFRPVFRYGVNPILSKQCLSRIVMA</sequence>
<proteinExistence type="predicted"/>
<organism evidence="1 2">
    <name type="scientific">Dorcoceras hygrometricum</name>
    <dbReference type="NCBI Taxonomy" id="472368"/>
    <lineage>
        <taxon>Eukaryota</taxon>
        <taxon>Viridiplantae</taxon>
        <taxon>Streptophyta</taxon>
        <taxon>Embryophyta</taxon>
        <taxon>Tracheophyta</taxon>
        <taxon>Spermatophyta</taxon>
        <taxon>Magnoliopsida</taxon>
        <taxon>eudicotyledons</taxon>
        <taxon>Gunneridae</taxon>
        <taxon>Pentapetalae</taxon>
        <taxon>asterids</taxon>
        <taxon>lamiids</taxon>
        <taxon>Lamiales</taxon>
        <taxon>Gesneriaceae</taxon>
        <taxon>Didymocarpoideae</taxon>
        <taxon>Trichosporeae</taxon>
        <taxon>Loxocarpinae</taxon>
        <taxon>Dorcoceras</taxon>
    </lineage>
</organism>
<reference evidence="1 2" key="1">
    <citation type="journal article" date="2015" name="Proc. Natl. Acad. Sci. U.S.A.">
        <title>The resurrection genome of Boea hygrometrica: A blueprint for survival of dehydration.</title>
        <authorList>
            <person name="Xiao L."/>
            <person name="Yang G."/>
            <person name="Zhang L."/>
            <person name="Yang X."/>
            <person name="Zhao S."/>
            <person name="Ji Z."/>
            <person name="Zhou Q."/>
            <person name="Hu M."/>
            <person name="Wang Y."/>
            <person name="Chen M."/>
            <person name="Xu Y."/>
            <person name="Jin H."/>
            <person name="Xiao X."/>
            <person name="Hu G."/>
            <person name="Bao F."/>
            <person name="Hu Y."/>
            <person name="Wan P."/>
            <person name="Li L."/>
            <person name="Deng X."/>
            <person name="Kuang T."/>
            <person name="Xiang C."/>
            <person name="Zhu J.K."/>
            <person name="Oliver M.J."/>
            <person name="He Y."/>
        </authorList>
    </citation>
    <scope>NUCLEOTIDE SEQUENCE [LARGE SCALE GENOMIC DNA]</scope>
    <source>
        <strain evidence="2">cv. XS01</strain>
    </source>
</reference>
<dbReference type="InterPro" id="IPR025886">
    <property type="entry name" value="PP2-like"/>
</dbReference>
<name>A0A2Z7CH97_9LAMI</name>